<name>A0A2D1AE81_9CAUD</name>
<dbReference type="EMBL" id="MF668286">
    <property type="protein sequence ID" value="ASZ74997.1"/>
    <property type="molecule type" value="Genomic_DNA"/>
</dbReference>
<evidence type="ECO:0000313" key="1">
    <source>
        <dbReference type="EMBL" id="ASZ74997.1"/>
    </source>
</evidence>
<accession>A0A2D1AE81</accession>
<protein>
    <submittedName>
        <fullName evidence="1">Uncharacterized protein</fullName>
    </submittedName>
</protein>
<organism evidence="1 2">
    <name type="scientific">Rhodococcus phage Trina</name>
    <dbReference type="NCBI Taxonomy" id="2027905"/>
    <lineage>
        <taxon>Viruses</taxon>
        <taxon>Duplodnaviria</taxon>
        <taxon>Heunggongvirae</taxon>
        <taxon>Uroviricota</taxon>
        <taxon>Caudoviricetes</taxon>
        <taxon>Trinavirus</taxon>
        <taxon>Trinavirus trina</taxon>
    </lineage>
</organism>
<reference evidence="2" key="1">
    <citation type="submission" date="2017-08" db="EMBL/GenBank/DDBJ databases">
        <authorList>
            <person name="de Groot N.N."/>
        </authorList>
    </citation>
    <scope>NUCLEOTIDE SEQUENCE [LARGE SCALE GENOMIC DNA]</scope>
</reference>
<keyword evidence="2" id="KW-1185">Reference proteome</keyword>
<gene>
    <name evidence="1" type="ORF">SEA_TRINA_218</name>
</gene>
<dbReference type="Proteomes" id="UP000231419">
    <property type="component" value="Segment"/>
</dbReference>
<sequence length="123" mass="14742">MKYWIEVNSKKHGLISRYMIPRWLVSDYVDHGSVIYYPGGYVECMYQEYCDLCLRMKSETTKQRLTACQDTKINHNAGYPLKVCLDCYYYIEYDNGNHSLPKTFMKQFESGFVPHELDKYRYL</sequence>
<evidence type="ECO:0000313" key="2">
    <source>
        <dbReference type="Proteomes" id="UP000231419"/>
    </source>
</evidence>
<proteinExistence type="predicted"/>